<keyword evidence="2" id="KW-1185">Reference proteome</keyword>
<dbReference type="Proteomes" id="UP000886653">
    <property type="component" value="Unassembled WGS sequence"/>
</dbReference>
<protein>
    <submittedName>
        <fullName evidence="1">Uncharacterized protein</fullName>
    </submittedName>
</protein>
<accession>A0A9P6N5K5</accession>
<proteinExistence type="predicted"/>
<evidence type="ECO:0000313" key="1">
    <source>
        <dbReference type="EMBL" id="KAG0138972.1"/>
    </source>
</evidence>
<sequence>MAAKSENTAIFEALVNDFHTKASIKDVEPDETSSDLGSNYITGPDDPNVYKLVYLIMYFISWLFLECRISRDNCRKARDYVVRITRLCMQINLNNDWASSVPKDVQTITNHLNLEATLERYVCCTKCYTLYEPEAAPAECGYQELPTTEAHHTRISIHHSAF</sequence>
<dbReference type="AlphaFoldDB" id="A0A9P6N5K5"/>
<evidence type="ECO:0000313" key="2">
    <source>
        <dbReference type="Proteomes" id="UP000886653"/>
    </source>
</evidence>
<dbReference type="EMBL" id="MU168048">
    <property type="protein sequence ID" value="KAG0138972.1"/>
    <property type="molecule type" value="Genomic_DNA"/>
</dbReference>
<reference evidence="1" key="1">
    <citation type="submission" date="2013-11" db="EMBL/GenBank/DDBJ databases">
        <title>Genome sequence of the fusiform rust pathogen reveals effectors for host alternation and coevolution with pine.</title>
        <authorList>
            <consortium name="DOE Joint Genome Institute"/>
            <person name="Smith K."/>
            <person name="Pendleton A."/>
            <person name="Kubisiak T."/>
            <person name="Anderson C."/>
            <person name="Salamov A."/>
            <person name="Aerts A."/>
            <person name="Riley R."/>
            <person name="Clum A."/>
            <person name="Lindquist E."/>
            <person name="Ence D."/>
            <person name="Campbell M."/>
            <person name="Kronenberg Z."/>
            <person name="Feau N."/>
            <person name="Dhillon B."/>
            <person name="Hamelin R."/>
            <person name="Burleigh J."/>
            <person name="Smith J."/>
            <person name="Yandell M."/>
            <person name="Nelson C."/>
            <person name="Grigoriev I."/>
            <person name="Davis J."/>
        </authorList>
    </citation>
    <scope>NUCLEOTIDE SEQUENCE</scope>
    <source>
        <strain evidence="1">G11</strain>
    </source>
</reference>
<gene>
    <name evidence="1" type="ORF">CROQUDRAFT_102452</name>
</gene>
<organism evidence="1 2">
    <name type="scientific">Cronartium quercuum f. sp. fusiforme G11</name>
    <dbReference type="NCBI Taxonomy" id="708437"/>
    <lineage>
        <taxon>Eukaryota</taxon>
        <taxon>Fungi</taxon>
        <taxon>Dikarya</taxon>
        <taxon>Basidiomycota</taxon>
        <taxon>Pucciniomycotina</taxon>
        <taxon>Pucciniomycetes</taxon>
        <taxon>Pucciniales</taxon>
        <taxon>Coleosporiaceae</taxon>
        <taxon>Cronartium</taxon>
    </lineage>
</organism>
<name>A0A9P6N5K5_9BASI</name>
<dbReference type="OrthoDB" id="2505776at2759"/>
<comment type="caution">
    <text evidence="1">The sequence shown here is derived from an EMBL/GenBank/DDBJ whole genome shotgun (WGS) entry which is preliminary data.</text>
</comment>